<dbReference type="Pfam" id="PF26161">
    <property type="entry name" value="DUF8044"/>
    <property type="match status" value="1"/>
</dbReference>
<keyword evidence="1" id="KW-1133">Transmembrane helix</keyword>
<organism evidence="2 3">
    <name type="scientific">Haloarcula saliterrae</name>
    <dbReference type="NCBI Taxonomy" id="2950534"/>
    <lineage>
        <taxon>Archaea</taxon>
        <taxon>Methanobacteriati</taxon>
        <taxon>Methanobacteriota</taxon>
        <taxon>Stenosarchaea group</taxon>
        <taxon>Halobacteria</taxon>
        <taxon>Halobacteriales</taxon>
        <taxon>Haloarculaceae</taxon>
        <taxon>Haloarcula</taxon>
    </lineage>
</organism>
<feature type="transmembrane region" description="Helical" evidence="1">
    <location>
        <begin position="34"/>
        <end position="53"/>
    </location>
</feature>
<dbReference type="EMBL" id="JAMQON010000006">
    <property type="protein sequence ID" value="MDS0261459.1"/>
    <property type="molecule type" value="Genomic_DNA"/>
</dbReference>
<evidence type="ECO:0000313" key="3">
    <source>
        <dbReference type="Proteomes" id="UP001259659"/>
    </source>
</evidence>
<feature type="transmembrane region" description="Helical" evidence="1">
    <location>
        <begin position="65"/>
        <end position="86"/>
    </location>
</feature>
<evidence type="ECO:0000313" key="2">
    <source>
        <dbReference type="EMBL" id="MDS0261459.1"/>
    </source>
</evidence>
<keyword evidence="3" id="KW-1185">Reference proteome</keyword>
<keyword evidence="1" id="KW-0472">Membrane</keyword>
<keyword evidence="1" id="KW-0812">Transmembrane</keyword>
<accession>A0ABU2FGS4</accession>
<protein>
    <submittedName>
        <fullName evidence="2">Uncharacterized protein</fullName>
    </submittedName>
</protein>
<proteinExistence type="predicted"/>
<feature type="transmembrane region" description="Helical" evidence="1">
    <location>
        <begin position="9"/>
        <end position="28"/>
    </location>
</feature>
<gene>
    <name evidence="2" type="ORF">NDI56_18820</name>
</gene>
<name>A0ABU2FGS4_9EURY</name>
<sequence length="91" mass="10311">MPTRRRQQLIIGQLAWMLGALLLLVLLRSFSHELFFVLSFIGFLVVVELTASFAVRPVWRRRLRWIIAAGLVVFAVIVARRIVAILPTGVA</sequence>
<reference evidence="2 3" key="1">
    <citation type="submission" date="2022-06" db="EMBL/GenBank/DDBJ databases">
        <title>Haloarcula sp. a new haloarchaeum isolate from saline soil.</title>
        <authorList>
            <person name="Strakova D."/>
            <person name="Galisteo C."/>
            <person name="Sanchez-Porro C."/>
            <person name="Ventosa A."/>
        </authorList>
    </citation>
    <scope>NUCLEOTIDE SEQUENCE [LARGE SCALE GENOMIC DNA]</scope>
    <source>
        <strain evidence="2 3">S1CR25-12</strain>
    </source>
</reference>
<dbReference type="InterPro" id="IPR058357">
    <property type="entry name" value="DUF8044"/>
</dbReference>
<comment type="caution">
    <text evidence="2">The sequence shown here is derived from an EMBL/GenBank/DDBJ whole genome shotgun (WGS) entry which is preliminary data.</text>
</comment>
<dbReference type="RefSeq" id="WP_310921312.1">
    <property type="nucleotide sequence ID" value="NZ_JAMQON010000006.1"/>
</dbReference>
<dbReference type="Proteomes" id="UP001259659">
    <property type="component" value="Unassembled WGS sequence"/>
</dbReference>
<evidence type="ECO:0000256" key="1">
    <source>
        <dbReference type="SAM" id="Phobius"/>
    </source>
</evidence>